<sequence length="410" mass="47027">MRWFLLLLVAGSSLAVAVGPEWGFFGHRRLNRLAVFTLDAEMMPFYRAHVEWLTDHAVDPDKRRYASKFEAVRHYIDLDHWGESKKFTHVPRRWTDALIYRGGLVLTGPQDTVVWATDTIIQGDPDYLFADNSEVVLRNRSGEVFRTSLGTYRSFWINNALPGFYDELMTIAPDSARVLGLSVPDGATVEAREHFSEYGILPYHLEQYQRRLTQAFVAEDSKDILRLSAEIGHYIGDAHVPLHTTENYNGQLTGQTGIHAFWESRLPELFADDEYDFFVGKARYIENPRDYYWGIVLKSHSLVDSVLSSERRLRETYPADQQMVFDERLGRTIKTQSAEFSAAWSREMQGMVEERFRATILSIGSVWFTCWVDAGQPDLARLSPDAKLFAKVDSLDRAVSGRSIKGRIHE</sequence>
<evidence type="ECO:0000313" key="2">
    <source>
        <dbReference type="Proteomes" id="UP000770785"/>
    </source>
</evidence>
<dbReference type="Proteomes" id="UP000770785">
    <property type="component" value="Unassembled WGS sequence"/>
</dbReference>
<keyword evidence="2" id="KW-1185">Reference proteome</keyword>
<dbReference type="EMBL" id="JAATJH010000001">
    <property type="protein sequence ID" value="NJC25207.1"/>
    <property type="molecule type" value="Genomic_DNA"/>
</dbReference>
<proteinExistence type="predicted"/>
<reference evidence="1 2" key="1">
    <citation type="submission" date="2020-03" db="EMBL/GenBank/DDBJ databases">
        <title>Genomic Encyclopedia of Type Strains, Phase IV (KMG-IV): sequencing the most valuable type-strain genomes for metagenomic binning, comparative biology and taxonomic classification.</title>
        <authorList>
            <person name="Goeker M."/>
        </authorList>
    </citation>
    <scope>NUCLEOTIDE SEQUENCE [LARGE SCALE GENOMIC DNA]</scope>
    <source>
        <strain evidence="1 2">DSM 105096</strain>
    </source>
</reference>
<comment type="caution">
    <text evidence="1">The sequence shown here is derived from an EMBL/GenBank/DDBJ whole genome shotgun (WGS) entry which is preliminary data.</text>
</comment>
<name>A0ABX0X7R9_9BACT</name>
<gene>
    <name evidence="1" type="ORF">GGR27_000688</name>
</gene>
<organism evidence="1 2">
    <name type="scientific">Neolewinella antarctica</name>
    <dbReference type="NCBI Taxonomy" id="442734"/>
    <lineage>
        <taxon>Bacteria</taxon>
        <taxon>Pseudomonadati</taxon>
        <taxon>Bacteroidota</taxon>
        <taxon>Saprospiria</taxon>
        <taxon>Saprospirales</taxon>
        <taxon>Lewinellaceae</taxon>
        <taxon>Neolewinella</taxon>
    </lineage>
</organism>
<protein>
    <recommendedName>
        <fullName evidence="3">S1/P1 Nuclease</fullName>
    </recommendedName>
</protein>
<evidence type="ECO:0008006" key="3">
    <source>
        <dbReference type="Google" id="ProtNLM"/>
    </source>
</evidence>
<dbReference type="CDD" id="cd10981">
    <property type="entry name" value="ZnPC_S1P1"/>
    <property type="match status" value="1"/>
</dbReference>
<evidence type="ECO:0000313" key="1">
    <source>
        <dbReference type="EMBL" id="NJC25207.1"/>
    </source>
</evidence>
<dbReference type="RefSeq" id="WP_168035970.1">
    <property type="nucleotide sequence ID" value="NZ_JAATJH010000001.1"/>
</dbReference>
<dbReference type="Gene3D" id="1.10.575.10">
    <property type="entry name" value="P1 Nuclease"/>
    <property type="match status" value="1"/>
</dbReference>
<dbReference type="SUPFAM" id="SSF48537">
    <property type="entry name" value="Phospholipase C/P1 nuclease"/>
    <property type="match status" value="2"/>
</dbReference>
<accession>A0ABX0X7R9</accession>
<dbReference type="InterPro" id="IPR008947">
    <property type="entry name" value="PLipase_C/P1_nuclease_dom_sf"/>
</dbReference>